<keyword evidence="1" id="KW-0472">Membrane</keyword>
<name>A0A922CYE4_MANSE</name>
<dbReference type="Proteomes" id="UP000791440">
    <property type="component" value="Unassembled WGS sequence"/>
</dbReference>
<feature type="transmembrane region" description="Helical" evidence="1">
    <location>
        <begin position="51"/>
        <end position="68"/>
    </location>
</feature>
<comment type="caution">
    <text evidence="2">The sequence shown here is derived from an EMBL/GenBank/DDBJ whole genome shotgun (WGS) entry which is preliminary data.</text>
</comment>
<evidence type="ECO:0000313" key="2">
    <source>
        <dbReference type="EMBL" id="KAG6463219.1"/>
    </source>
</evidence>
<reference evidence="2" key="2">
    <citation type="submission" date="2020-12" db="EMBL/GenBank/DDBJ databases">
        <authorList>
            <person name="Kanost M."/>
        </authorList>
    </citation>
    <scope>NUCLEOTIDE SEQUENCE</scope>
</reference>
<keyword evidence="1" id="KW-0812">Transmembrane</keyword>
<evidence type="ECO:0000256" key="1">
    <source>
        <dbReference type="SAM" id="Phobius"/>
    </source>
</evidence>
<dbReference type="AlphaFoldDB" id="A0A922CYE4"/>
<accession>A0A922CYE4</accession>
<dbReference type="EMBL" id="JH668959">
    <property type="protein sequence ID" value="KAG6463219.1"/>
    <property type="molecule type" value="Genomic_DNA"/>
</dbReference>
<evidence type="ECO:0000313" key="3">
    <source>
        <dbReference type="Proteomes" id="UP000791440"/>
    </source>
</evidence>
<gene>
    <name evidence="2" type="ORF">O3G_MSEX013744</name>
</gene>
<sequence length="98" mass="10710">MSSSKLLVQDVEHKLLLEISTLSRSVLIGSDGPPASATSGWVEGVIGGRRWSITSFFLFIFTILHGLYPKNNSITPKQHFQLEAPVVLAASVFETLLI</sequence>
<keyword evidence="1" id="KW-1133">Transmembrane helix</keyword>
<reference evidence="2" key="1">
    <citation type="journal article" date="2016" name="Insect Biochem. Mol. Biol.">
        <title>Multifaceted biological insights from a draft genome sequence of the tobacco hornworm moth, Manduca sexta.</title>
        <authorList>
            <person name="Kanost M.R."/>
            <person name="Arrese E.L."/>
            <person name="Cao X."/>
            <person name="Chen Y.R."/>
            <person name="Chellapilla S."/>
            <person name="Goldsmith M.R."/>
            <person name="Grosse-Wilde E."/>
            <person name="Heckel D.G."/>
            <person name="Herndon N."/>
            <person name="Jiang H."/>
            <person name="Papanicolaou A."/>
            <person name="Qu J."/>
            <person name="Soulages J.L."/>
            <person name="Vogel H."/>
            <person name="Walters J."/>
            <person name="Waterhouse R.M."/>
            <person name="Ahn S.J."/>
            <person name="Almeida F.C."/>
            <person name="An C."/>
            <person name="Aqrawi P."/>
            <person name="Bretschneider A."/>
            <person name="Bryant W.B."/>
            <person name="Bucks S."/>
            <person name="Chao H."/>
            <person name="Chevignon G."/>
            <person name="Christen J.M."/>
            <person name="Clarke D.F."/>
            <person name="Dittmer N.T."/>
            <person name="Ferguson L.C.F."/>
            <person name="Garavelou S."/>
            <person name="Gordon K.H.J."/>
            <person name="Gunaratna R.T."/>
            <person name="Han Y."/>
            <person name="Hauser F."/>
            <person name="He Y."/>
            <person name="Heidel-Fischer H."/>
            <person name="Hirsh A."/>
            <person name="Hu Y."/>
            <person name="Jiang H."/>
            <person name="Kalra D."/>
            <person name="Klinner C."/>
            <person name="Konig C."/>
            <person name="Kovar C."/>
            <person name="Kroll A.R."/>
            <person name="Kuwar S.S."/>
            <person name="Lee S.L."/>
            <person name="Lehman R."/>
            <person name="Li K."/>
            <person name="Li Z."/>
            <person name="Liang H."/>
            <person name="Lovelace S."/>
            <person name="Lu Z."/>
            <person name="Mansfield J.H."/>
            <person name="McCulloch K.J."/>
            <person name="Mathew T."/>
            <person name="Morton B."/>
            <person name="Muzny D.M."/>
            <person name="Neunemann D."/>
            <person name="Ongeri F."/>
            <person name="Pauchet Y."/>
            <person name="Pu L.L."/>
            <person name="Pyrousis I."/>
            <person name="Rao X.J."/>
            <person name="Redding A."/>
            <person name="Roesel C."/>
            <person name="Sanchez-Gracia A."/>
            <person name="Schaack S."/>
            <person name="Shukla A."/>
            <person name="Tetreau G."/>
            <person name="Wang Y."/>
            <person name="Xiong G.H."/>
            <person name="Traut W."/>
            <person name="Walsh T.K."/>
            <person name="Worley K.C."/>
            <person name="Wu D."/>
            <person name="Wu W."/>
            <person name="Wu Y.Q."/>
            <person name="Zhang X."/>
            <person name="Zou Z."/>
            <person name="Zucker H."/>
            <person name="Briscoe A.D."/>
            <person name="Burmester T."/>
            <person name="Clem R.J."/>
            <person name="Feyereisen R."/>
            <person name="Grimmelikhuijzen C.J.P."/>
            <person name="Hamodrakas S.J."/>
            <person name="Hansson B.S."/>
            <person name="Huguet E."/>
            <person name="Jermiin L.S."/>
            <person name="Lan Q."/>
            <person name="Lehman H.K."/>
            <person name="Lorenzen M."/>
            <person name="Merzendorfer H."/>
            <person name="Michalopoulos I."/>
            <person name="Morton D.B."/>
            <person name="Muthukrishnan S."/>
            <person name="Oakeshott J.G."/>
            <person name="Palmer W."/>
            <person name="Park Y."/>
            <person name="Passarelli A.L."/>
            <person name="Rozas J."/>
            <person name="Schwartz L.M."/>
            <person name="Smith W."/>
            <person name="Southgate A."/>
            <person name="Vilcinskas A."/>
            <person name="Vogt R."/>
            <person name="Wang P."/>
            <person name="Werren J."/>
            <person name="Yu X.Q."/>
            <person name="Zhou J.J."/>
            <person name="Brown S.J."/>
            <person name="Scherer S.E."/>
            <person name="Richards S."/>
            <person name="Blissard G.W."/>
        </authorList>
    </citation>
    <scope>NUCLEOTIDE SEQUENCE</scope>
</reference>
<keyword evidence="3" id="KW-1185">Reference proteome</keyword>
<organism evidence="2 3">
    <name type="scientific">Manduca sexta</name>
    <name type="common">Tobacco hawkmoth</name>
    <name type="synonym">Tobacco hornworm</name>
    <dbReference type="NCBI Taxonomy" id="7130"/>
    <lineage>
        <taxon>Eukaryota</taxon>
        <taxon>Metazoa</taxon>
        <taxon>Ecdysozoa</taxon>
        <taxon>Arthropoda</taxon>
        <taxon>Hexapoda</taxon>
        <taxon>Insecta</taxon>
        <taxon>Pterygota</taxon>
        <taxon>Neoptera</taxon>
        <taxon>Endopterygota</taxon>
        <taxon>Lepidoptera</taxon>
        <taxon>Glossata</taxon>
        <taxon>Ditrysia</taxon>
        <taxon>Bombycoidea</taxon>
        <taxon>Sphingidae</taxon>
        <taxon>Sphinginae</taxon>
        <taxon>Sphingini</taxon>
        <taxon>Manduca</taxon>
    </lineage>
</organism>
<proteinExistence type="predicted"/>
<protein>
    <submittedName>
        <fullName evidence="2">Uncharacterized protein</fullName>
    </submittedName>
</protein>